<organism evidence="4 5">
    <name type="scientific">Cucumis melo var. makuwa</name>
    <name type="common">Oriental melon</name>
    <dbReference type="NCBI Taxonomy" id="1194695"/>
    <lineage>
        <taxon>Eukaryota</taxon>
        <taxon>Viridiplantae</taxon>
        <taxon>Streptophyta</taxon>
        <taxon>Embryophyta</taxon>
        <taxon>Tracheophyta</taxon>
        <taxon>Spermatophyta</taxon>
        <taxon>Magnoliopsida</taxon>
        <taxon>eudicotyledons</taxon>
        <taxon>Gunneridae</taxon>
        <taxon>Pentapetalae</taxon>
        <taxon>rosids</taxon>
        <taxon>fabids</taxon>
        <taxon>Cucurbitales</taxon>
        <taxon>Cucurbitaceae</taxon>
        <taxon>Benincaseae</taxon>
        <taxon>Cucumis</taxon>
    </lineage>
</organism>
<dbReference type="PANTHER" id="PTHR37984:SF5">
    <property type="entry name" value="PROTEIN NYNRIN-LIKE"/>
    <property type="match status" value="1"/>
</dbReference>
<dbReference type="InterPro" id="IPR041577">
    <property type="entry name" value="RT_RNaseH_2"/>
</dbReference>
<name>A0A5D3E1G4_CUCMM</name>
<evidence type="ECO:0000313" key="4">
    <source>
        <dbReference type="EMBL" id="TYK29722.1"/>
    </source>
</evidence>
<comment type="caution">
    <text evidence="4">The sequence shown here is derived from an EMBL/GenBank/DDBJ whole genome shotgun (WGS) entry which is preliminary data.</text>
</comment>
<evidence type="ECO:0000256" key="1">
    <source>
        <dbReference type="ARBA" id="ARBA00023268"/>
    </source>
</evidence>
<proteinExistence type="predicted"/>
<dbReference type="InterPro" id="IPR043502">
    <property type="entry name" value="DNA/RNA_pol_sf"/>
</dbReference>
<dbReference type="SUPFAM" id="SSF56672">
    <property type="entry name" value="DNA/RNA polymerases"/>
    <property type="match status" value="1"/>
</dbReference>
<evidence type="ECO:0000313" key="5">
    <source>
        <dbReference type="Proteomes" id="UP000321947"/>
    </source>
</evidence>
<keyword evidence="1" id="KW-0511">Multifunctional enzyme</keyword>
<dbReference type="PANTHER" id="PTHR37984">
    <property type="entry name" value="PROTEIN CBG26694"/>
    <property type="match status" value="1"/>
</dbReference>
<dbReference type="InterPro" id="IPR000477">
    <property type="entry name" value="RT_dom"/>
</dbReference>
<dbReference type="AlphaFoldDB" id="A0A5D3E1G4"/>
<dbReference type="Gene3D" id="3.30.70.270">
    <property type="match status" value="2"/>
</dbReference>
<dbReference type="FunFam" id="3.30.70.270:FF:000003">
    <property type="entry name" value="Transposon Ty3-G Gag-Pol polyprotein"/>
    <property type="match status" value="1"/>
</dbReference>
<dbReference type="Gene3D" id="3.10.10.10">
    <property type="entry name" value="HIV Type 1 Reverse Transcriptase, subunit A, domain 1"/>
    <property type="match status" value="1"/>
</dbReference>
<feature type="domain" description="Reverse transcriptase" evidence="2">
    <location>
        <begin position="64"/>
        <end position="131"/>
    </location>
</feature>
<dbReference type="Proteomes" id="UP000321947">
    <property type="component" value="Unassembled WGS sequence"/>
</dbReference>
<dbReference type="CDD" id="cd01647">
    <property type="entry name" value="RT_LTR"/>
    <property type="match status" value="1"/>
</dbReference>
<accession>A0A5D3E1G4</accession>
<gene>
    <name evidence="4" type="ORF">E5676_scaffold3607G00350</name>
</gene>
<dbReference type="Pfam" id="PF17919">
    <property type="entry name" value="RT_RNaseH_2"/>
    <property type="match status" value="1"/>
</dbReference>
<feature type="domain" description="Reverse transcriptase/retrotransposon-derived protein RNase H-like" evidence="3">
    <location>
        <begin position="213"/>
        <end position="257"/>
    </location>
</feature>
<sequence>MYDEEEVPTIEESIPALLAKYEDVFNWPEGLPPQRSIEHHIHLRKGIDLANVRPYSPMLLVKMKDGSWRFCIDYRALNNVTMPDKFPMPVLEEFFDELNGAQIFSKIDLKAGYHQIRMCAHDVEKTTFRTHKDILIYSINLEEHLQQLELVLEILGDNELYANLNKCNFARSRVGYLGHLISGKRVEVDRKKIRAIKEWPTPTNVKELSAYKWTEQVQVAFEKLKISMMTLPILAMPDFTLPFEIEMDAPVMELGLVYKPGLENRAADALSRVPAVVHLNYISTPTLLDLIIIKEEVENDTRLREIISELERDENAVPYFSLQQGILKYKGRLEGEELADQTSESEVGIFTQLSSKKFEFAKPVQALRKDVQPFLKNFGKALKRRGFFLIDVEKDLLVGILRF</sequence>
<reference evidence="4 5" key="1">
    <citation type="submission" date="2019-08" db="EMBL/GenBank/DDBJ databases">
        <title>Draft genome sequences of two oriental melons (Cucumis melo L. var makuwa).</title>
        <authorList>
            <person name="Kwon S.-Y."/>
        </authorList>
    </citation>
    <scope>NUCLEOTIDE SEQUENCE [LARGE SCALE GENOMIC DNA]</scope>
    <source>
        <strain evidence="5">cv. Chang Bougi</strain>
        <tissue evidence="4">Leaf</tissue>
    </source>
</reference>
<protein>
    <submittedName>
        <fullName evidence="4">Ty3-gypsy retroelement transposase</fullName>
    </submittedName>
</protein>
<evidence type="ECO:0000259" key="2">
    <source>
        <dbReference type="Pfam" id="PF00078"/>
    </source>
</evidence>
<dbReference type="EMBL" id="SSTD01001489">
    <property type="protein sequence ID" value="TYK29722.1"/>
    <property type="molecule type" value="Genomic_DNA"/>
</dbReference>
<dbReference type="InterPro" id="IPR050951">
    <property type="entry name" value="Retrovirus_Pol_polyprotein"/>
</dbReference>
<dbReference type="Pfam" id="PF00078">
    <property type="entry name" value="RVT_1"/>
    <property type="match status" value="1"/>
</dbReference>
<dbReference type="InterPro" id="IPR043128">
    <property type="entry name" value="Rev_trsase/Diguanyl_cyclase"/>
</dbReference>
<evidence type="ECO:0000259" key="3">
    <source>
        <dbReference type="Pfam" id="PF17919"/>
    </source>
</evidence>